<comment type="similarity">
    <text evidence="1">Belongs to the UDP-glycosyltransferase family.</text>
</comment>
<dbReference type="CDD" id="cd03784">
    <property type="entry name" value="GT1_Gtf-like"/>
    <property type="match status" value="1"/>
</dbReference>
<dbReference type="SUPFAM" id="SSF53756">
    <property type="entry name" value="UDP-Glycosyltransferase/glycogen phosphorylase"/>
    <property type="match status" value="1"/>
</dbReference>
<proteinExistence type="inferred from homology"/>
<sequence length="478" mass="53955">MASKMKLKDQHFLVVIFHGQGHINPGLSFAKRLAKATGAKVTFSTTVSNHRLMFPSLTSPDEEITDGPITYIPYSDGYDNGIKWFIDDPIEYHEKFNQVGRATFSSILDNLAARGWPVTCIIYSMQMHWVKEVALERGIPTAFHWVQSARMLGLYYHYLRGYHDLINSHIDDPFFVVSLPHLPQMMIKDMPPFFMQSIDETFKAVFEILLLTIESSLKPGKDGSKPMILINTFEALELDALKCIEEADILPIGPDIAMLIPDGNNIDISRGYDLFKVDEKAYINWLDTKPENSVVYVSFGSIATMSKKQIEEIQCGLKESGQPYLLVLRKNNREAGVELEEGENSMVLEWCNQAQVLSHPSIGCFLTHCGWNSTLESLTCGVPMVTIQQWADQDTNARMVVECSAGVRGEVNKEGILEAEMLRNCLEKVMGNGERGLEIRKCCKMWKEKAREAIRDGGSSHCNLNNFLEKIVRLFGPN</sequence>
<evidence type="ECO:0000256" key="2">
    <source>
        <dbReference type="ARBA" id="ARBA00022679"/>
    </source>
</evidence>
<evidence type="ECO:0000313" key="4">
    <source>
        <dbReference type="Proteomes" id="UP001151287"/>
    </source>
</evidence>
<dbReference type="PANTHER" id="PTHR11926">
    <property type="entry name" value="GLUCOSYL/GLUCURONOSYL TRANSFERASES"/>
    <property type="match status" value="1"/>
</dbReference>
<dbReference type="OrthoDB" id="5835829at2759"/>
<dbReference type="GO" id="GO:0080043">
    <property type="term" value="F:quercetin 3-O-glucosyltransferase activity"/>
    <property type="evidence" value="ECO:0007669"/>
    <property type="project" value="TreeGrafter"/>
</dbReference>
<comment type="caution">
    <text evidence="3">The sequence shown here is derived from an EMBL/GenBank/DDBJ whole genome shotgun (WGS) entry which is preliminary data.</text>
</comment>
<dbReference type="AlphaFoldDB" id="A0A9Q0HKJ2"/>
<dbReference type="EMBL" id="JAMQYH010000004">
    <property type="protein sequence ID" value="KAJ1688905.1"/>
    <property type="molecule type" value="Genomic_DNA"/>
</dbReference>
<evidence type="ECO:0008006" key="5">
    <source>
        <dbReference type="Google" id="ProtNLM"/>
    </source>
</evidence>
<dbReference type="InterPro" id="IPR002213">
    <property type="entry name" value="UDP_glucos_trans"/>
</dbReference>
<keyword evidence="2" id="KW-0808">Transferase</keyword>
<reference evidence="3" key="1">
    <citation type="journal article" date="2022" name="Cell">
        <title>Repeat-based holocentromeres influence genome architecture and karyotype evolution.</title>
        <authorList>
            <person name="Hofstatter P.G."/>
            <person name="Thangavel G."/>
            <person name="Lux T."/>
            <person name="Neumann P."/>
            <person name="Vondrak T."/>
            <person name="Novak P."/>
            <person name="Zhang M."/>
            <person name="Costa L."/>
            <person name="Castellani M."/>
            <person name="Scott A."/>
            <person name="Toegelov H."/>
            <person name="Fuchs J."/>
            <person name="Mata-Sucre Y."/>
            <person name="Dias Y."/>
            <person name="Vanzela A.L.L."/>
            <person name="Huettel B."/>
            <person name="Almeida C.C.S."/>
            <person name="Simkova H."/>
            <person name="Souza G."/>
            <person name="Pedrosa-Harand A."/>
            <person name="Macas J."/>
            <person name="Mayer K.F.X."/>
            <person name="Houben A."/>
            <person name="Marques A."/>
        </authorList>
    </citation>
    <scope>NUCLEOTIDE SEQUENCE</scope>
    <source>
        <strain evidence="3">RhyBre1mFocal</strain>
    </source>
</reference>
<protein>
    <recommendedName>
        <fullName evidence="5">Glycosyltransferase</fullName>
    </recommendedName>
</protein>
<keyword evidence="4" id="KW-1185">Reference proteome</keyword>
<evidence type="ECO:0000256" key="1">
    <source>
        <dbReference type="ARBA" id="ARBA00009995"/>
    </source>
</evidence>
<dbReference type="Gene3D" id="3.40.50.2000">
    <property type="entry name" value="Glycogen Phosphorylase B"/>
    <property type="match status" value="2"/>
</dbReference>
<dbReference type="PANTHER" id="PTHR11926:SF1534">
    <property type="entry name" value="GLYCOSYLTRANSFERASE"/>
    <property type="match status" value="1"/>
</dbReference>
<name>A0A9Q0HKJ2_9POAL</name>
<dbReference type="Pfam" id="PF00201">
    <property type="entry name" value="UDPGT"/>
    <property type="match status" value="1"/>
</dbReference>
<organism evidence="3 4">
    <name type="scientific">Rhynchospora breviuscula</name>
    <dbReference type="NCBI Taxonomy" id="2022672"/>
    <lineage>
        <taxon>Eukaryota</taxon>
        <taxon>Viridiplantae</taxon>
        <taxon>Streptophyta</taxon>
        <taxon>Embryophyta</taxon>
        <taxon>Tracheophyta</taxon>
        <taxon>Spermatophyta</taxon>
        <taxon>Magnoliopsida</taxon>
        <taxon>Liliopsida</taxon>
        <taxon>Poales</taxon>
        <taxon>Cyperaceae</taxon>
        <taxon>Cyperoideae</taxon>
        <taxon>Rhynchosporeae</taxon>
        <taxon>Rhynchospora</taxon>
    </lineage>
</organism>
<dbReference type="GO" id="GO:0080044">
    <property type="term" value="F:quercetin 7-O-glucosyltransferase activity"/>
    <property type="evidence" value="ECO:0007669"/>
    <property type="project" value="TreeGrafter"/>
</dbReference>
<evidence type="ECO:0000313" key="3">
    <source>
        <dbReference type="EMBL" id="KAJ1688905.1"/>
    </source>
</evidence>
<dbReference type="Proteomes" id="UP001151287">
    <property type="component" value="Unassembled WGS sequence"/>
</dbReference>
<accession>A0A9Q0HKJ2</accession>
<dbReference type="FunFam" id="3.40.50.2000:FF:000019">
    <property type="entry name" value="Glycosyltransferase"/>
    <property type="match status" value="1"/>
</dbReference>
<gene>
    <name evidence="3" type="ORF">LUZ63_013060</name>
</gene>